<sequence>MSKEKWKSSFMFLLQSLEKIRGLLNIDCIFI</sequence>
<proteinExistence type="predicted"/>
<organism evidence="1">
    <name type="scientific">Rhizophora mucronata</name>
    <name type="common">Asiatic mangrove</name>
    <dbReference type="NCBI Taxonomy" id="61149"/>
    <lineage>
        <taxon>Eukaryota</taxon>
        <taxon>Viridiplantae</taxon>
        <taxon>Streptophyta</taxon>
        <taxon>Embryophyta</taxon>
        <taxon>Tracheophyta</taxon>
        <taxon>Spermatophyta</taxon>
        <taxon>Magnoliopsida</taxon>
        <taxon>eudicotyledons</taxon>
        <taxon>Gunneridae</taxon>
        <taxon>Pentapetalae</taxon>
        <taxon>rosids</taxon>
        <taxon>fabids</taxon>
        <taxon>Malpighiales</taxon>
        <taxon>Rhizophoraceae</taxon>
        <taxon>Rhizophora</taxon>
    </lineage>
</organism>
<name>A0A2P2PC00_RHIMU</name>
<evidence type="ECO:0000313" key="1">
    <source>
        <dbReference type="EMBL" id="MBX52280.1"/>
    </source>
</evidence>
<protein>
    <submittedName>
        <fullName evidence="1">Uncharacterized protein</fullName>
    </submittedName>
</protein>
<reference evidence="1" key="1">
    <citation type="submission" date="2018-02" db="EMBL/GenBank/DDBJ databases">
        <title>Rhizophora mucronata_Transcriptome.</title>
        <authorList>
            <person name="Meera S.P."/>
            <person name="Sreeshan A."/>
            <person name="Augustine A."/>
        </authorList>
    </citation>
    <scope>NUCLEOTIDE SEQUENCE</scope>
    <source>
        <tissue evidence="1">Leaf</tissue>
    </source>
</reference>
<dbReference type="AlphaFoldDB" id="A0A2P2PC00"/>
<accession>A0A2P2PC00</accession>
<dbReference type="EMBL" id="GGEC01071796">
    <property type="protein sequence ID" value="MBX52280.1"/>
    <property type="molecule type" value="Transcribed_RNA"/>
</dbReference>